<dbReference type="PANTHER" id="PTHR33116:SF78">
    <property type="entry name" value="OS12G0587133 PROTEIN"/>
    <property type="match status" value="1"/>
</dbReference>
<protein>
    <submittedName>
        <fullName evidence="2">LINE-1 reverse transcriptase-like</fullName>
    </submittedName>
</protein>
<gene>
    <name evidence="2" type="primary">LIN1_212</name>
    <name evidence="2" type="ORF">CK203_074266</name>
</gene>
<evidence type="ECO:0000259" key="1">
    <source>
        <dbReference type="PROSITE" id="PS50878"/>
    </source>
</evidence>
<dbReference type="PROSITE" id="PS50878">
    <property type="entry name" value="RT_POL"/>
    <property type="match status" value="1"/>
</dbReference>
<proteinExistence type="predicted"/>
<keyword evidence="2" id="KW-0548">Nucleotidyltransferase</keyword>
<organism evidence="2 3">
    <name type="scientific">Vitis vinifera</name>
    <name type="common">Grape</name>
    <dbReference type="NCBI Taxonomy" id="29760"/>
    <lineage>
        <taxon>Eukaryota</taxon>
        <taxon>Viridiplantae</taxon>
        <taxon>Streptophyta</taxon>
        <taxon>Embryophyta</taxon>
        <taxon>Tracheophyta</taxon>
        <taxon>Spermatophyta</taxon>
        <taxon>Magnoliopsida</taxon>
        <taxon>eudicotyledons</taxon>
        <taxon>Gunneridae</taxon>
        <taxon>Pentapetalae</taxon>
        <taxon>rosids</taxon>
        <taxon>Vitales</taxon>
        <taxon>Vitaceae</taxon>
        <taxon>Viteae</taxon>
        <taxon>Vitis</taxon>
    </lineage>
</organism>
<dbReference type="EMBL" id="QGNW01002590">
    <property type="protein sequence ID" value="RVW16128.1"/>
    <property type="molecule type" value="Genomic_DNA"/>
</dbReference>
<keyword evidence="2" id="KW-0808">Transferase</keyword>
<evidence type="ECO:0000313" key="2">
    <source>
        <dbReference type="EMBL" id="RVW16128.1"/>
    </source>
</evidence>
<comment type="caution">
    <text evidence="2">The sequence shown here is derived from an EMBL/GenBank/DDBJ whole genome shotgun (WGS) entry which is preliminary data.</text>
</comment>
<dbReference type="CDD" id="cd01650">
    <property type="entry name" value="RT_nLTR_like"/>
    <property type="match status" value="1"/>
</dbReference>
<reference evidence="2 3" key="1">
    <citation type="journal article" date="2018" name="PLoS Genet.">
        <title>Population sequencing reveals clonal diversity and ancestral inbreeding in the grapevine cultivar Chardonnay.</title>
        <authorList>
            <person name="Roach M.J."/>
            <person name="Johnson D.L."/>
            <person name="Bohlmann J."/>
            <person name="van Vuuren H.J."/>
            <person name="Jones S.J."/>
            <person name="Pretorius I.S."/>
            <person name="Schmidt S.A."/>
            <person name="Borneman A.R."/>
        </authorList>
    </citation>
    <scope>NUCLEOTIDE SEQUENCE [LARGE SCALE GENOMIC DNA]</scope>
    <source>
        <strain evidence="3">cv. Chardonnay</strain>
        <tissue evidence="2">Leaf</tissue>
    </source>
</reference>
<sequence>MIGLRYGQRDLAGMSDGLNKRKEREALWEELGAIRGIWDEPWCLGGDFNVTLSQRDRSRQGSLKRRFAQVVDDLALIDLPLQGGGLFSVGFLGLPLTTSHIVEGGGMSRGPSPFRFENMWLKVDGFKELLREWWQGGARGGRASFRMAAKMKEMKEKIKVWNRDFFGRVEVNKSSALQQIEFWDRVESGRDLSERETDLKNEAKKVELVEEQEVREGIVKAFQHQLREDPGWRADLEGLQLKSLDLSEAEALEVPFTEEEIFSALMDMNSDKAPGPDGFTVAFWQACWDFVKEEVVELFKEFYDQKSFAKSLNSTFLVIIPKKGGAEDLGEFRPISLLGGLYKLMAKVLANRLKMVLDKKRKEKGLVCKLDIEKAYDSISWSFLMKVLKKMGFGSRWMEWMWWCFSTAKFYVLINGVPEGFFSSSKGLRQGDPISPYLFILGMEVLSALIRRAVQGNFISGCRLRGRGDAEIMVSYLLFADDTIVFCEASKDQLTYLGWILAWFEAASGLRINLAKSKLIPVGEIDNIEEMAVELGYRIGSFPVKYLGLPLGARHKALSTWDGVEERMRRRLALWKRQYLSKGGRITLIKSTLASIPIYQMSIFRMPKLVVKRLEKLQRDFLWGGGSTGRKIHLINWKVVCTQKEKGGLGIRRMGLLNKALLGKWIWRFAVEKDVLWKKVIGVKHGLEGCGWKSKEVRGPFGVGVWKEILKEMSWCWNNMKFKVGRGTKIMFWTDHWLGQGGWNLRLARDSNDWELVLIEDLLFLLRDIRVTQRRTQCFGKEGILPVFGFGWLTICWQPLILLSFREKVFGWIRSQPKWLFLHGRLLGKKSSRWIGCKSVGWQLPNRCFCVL</sequence>
<dbReference type="SUPFAM" id="SSF56219">
    <property type="entry name" value="DNase I-like"/>
    <property type="match status" value="1"/>
</dbReference>
<name>A0A438BYV5_VITVI</name>
<feature type="domain" description="Reverse transcriptase" evidence="1">
    <location>
        <begin position="301"/>
        <end position="539"/>
    </location>
</feature>
<dbReference type="Proteomes" id="UP000288805">
    <property type="component" value="Unassembled WGS sequence"/>
</dbReference>
<dbReference type="Pfam" id="PF00078">
    <property type="entry name" value="RVT_1"/>
    <property type="match status" value="1"/>
</dbReference>
<keyword evidence="2" id="KW-0695">RNA-directed DNA polymerase</keyword>
<dbReference type="InterPro" id="IPR036691">
    <property type="entry name" value="Endo/exonu/phosph_ase_sf"/>
</dbReference>
<dbReference type="PANTHER" id="PTHR33116">
    <property type="entry name" value="REVERSE TRANSCRIPTASE ZINC-BINDING DOMAIN-CONTAINING PROTEIN-RELATED-RELATED"/>
    <property type="match status" value="1"/>
</dbReference>
<dbReference type="InterPro" id="IPR043502">
    <property type="entry name" value="DNA/RNA_pol_sf"/>
</dbReference>
<accession>A0A438BYV5</accession>
<dbReference type="AlphaFoldDB" id="A0A438BYV5"/>
<dbReference type="GO" id="GO:0003964">
    <property type="term" value="F:RNA-directed DNA polymerase activity"/>
    <property type="evidence" value="ECO:0007669"/>
    <property type="project" value="UniProtKB-KW"/>
</dbReference>
<dbReference type="SUPFAM" id="SSF56672">
    <property type="entry name" value="DNA/RNA polymerases"/>
    <property type="match status" value="1"/>
</dbReference>
<dbReference type="InterPro" id="IPR000477">
    <property type="entry name" value="RT_dom"/>
</dbReference>
<evidence type="ECO:0000313" key="3">
    <source>
        <dbReference type="Proteomes" id="UP000288805"/>
    </source>
</evidence>